<dbReference type="EMBL" id="CADEAL010003112">
    <property type="protein sequence ID" value="CAB1443451.1"/>
    <property type="molecule type" value="Genomic_DNA"/>
</dbReference>
<organism evidence="2 3">
    <name type="scientific">Pleuronectes platessa</name>
    <name type="common">European plaice</name>
    <dbReference type="NCBI Taxonomy" id="8262"/>
    <lineage>
        <taxon>Eukaryota</taxon>
        <taxon>Metazoa</taxon>
        <taxon>Chordata</taxon>
        <taxon>Craniata</taxon>
        <taxon>Vertebrata</taxon>
        <taxon>Euteleostomi</taxon>
        <taxon>Actinopterygii</taxon>
        <taxon>Neopterygii</taxon>
        <taxon>Teleostei</taxon>
        <taxon>Neoteleostei</taxon>
        <taxon>Acanthomorphata</taxon>
        <taxon>Carangaria</taxon>
        <taxon>Pleuronectiformes</taxon>
        <taxon>Pleuronectoidei</taxon>
        <taxon>Pleuronectidae</taxon>
        <taxon>Pleuronectes</taxon>
    </lineage>
</organism>
<proteinExistence type="predicted"/>
<name>A0A9N7V605_PLEPL</name>
<protein>
    <submittedName>
        <fullName evidence="2">Uncharacterized protein</fullName>
    </submittedName>
</protein>
<evidence type="ECO:0000256" key="1">
    <source>
        <dbReference type="SAM" id="MobiDB-lite"/>
    </source>
</evidence>
<accession>A0A9N7V605</accession>
<gene>
    <name evidence="2" type="ORF">PLEPLA_LOCUS31167</name>
</gene>
<dbReference type="Proteomes" id="UP001153269">
    <property type="component" value="Unassembled WGS sequence"/>
</dbReference>
<comment type="caution">
    <text evidence="2">The sequence shown here is derived from an EMBL/GenBank/DDBJ whole genome shotgun (WGS) entry which is preliminary data.</text>
</comment>
<evidence type="ECO:0000313" key="2">
    <source>
        <dbReference type="EMBL" id="CAB1443451.1"/>
    </source>
</evidence>
<evidence type="ECO:0000313" key="3">
    <source>
        <dbReference type="Proteomes" id="UP001153269"/>
    </source>
</evidence>
<keyword evidence="3" id="KW-1185">Reference proteome</keyword>
<sequence>MEIFRTQAQAHPPPFPLTPLTSWNHSLMSTLRTPLCPPPTKHGFHTVTSSCGSAIVLKEMATLQPPGPVDETDKAPSGRRNHKTGQYRVGQETSHMTAFKLAAAMTVLLDGEGTMGLANRLGPLGTIKGVGYMFE</sequence>
<feature type="region of interest" description="Disordered" evidence="1">
    <location>
        <begin position="62"/>
        <end position="91"/>
    </location>
</feature>
<dbReference type="AlphaFoldDB" id="A0A9N7V605"/>
<reference evidence="2" key="1">
    <citation type="submission" date="2020-03" db="EMBL/GenBank/DDBJ databases">
        <authorList>
            <person name="Weist P."/>
        </authorList>
    </citation>
    <scope>NUCLEOTIDE SEQUENCE</scope>
</reference>